<accession>A0A1Y4T135</accession>
<dbReference type="InterPro" id="IPR003593">
    <property type="entry name" value="AAA+_ATPase"/>
</dbReference>
<dbReference type="Gene3D" id="3.40.50.300">
    <property type="entry name" value="P-loop containing nucleotide triphosphate hydrolases"/>
    <property type="match status" value="1"/>
</dbReference>
<evidence type="ECO:0000313" key="3">
    <source>
        <dbReference type="Proteomes" id="UP000195305"/>
    </source>
</evidence>
<dbReference type="EMBL" id="NFLJ01000005">
    <property type="protein sequence ID" value="OUQ35909.1"/>
    <property type="molecule type" value="Genomic_DNA"/>
</dbReference>
<gene>
    <name evidence="2" type="ORF">B5E75_02435</name>
</gene>
<dbReference type="CDD" id="cd00009">
    <property type="entry name" value="AAA"/>
    <property type="match status" value="1"/>
</dbReference>
<protein>
    <submittedName>
        <fullName evidence="2">ATP-binding protein</fullName>
    </submittedName>
</protein>
<dbReference type="AlphaFoldDB" id="A0A1Y4T135"/>
<evidence type="ECO:0000259" key="1">
    <source>
        <dbReference type="SMART" id="SM00382"/>
    </source>
</evidence>
<dbReference type="SMART" id="SM00382">
    <property type="entry name" value="AAA"/>
    <property type="match status" value="1"/>
</dbReference>
<keyword evidence="2" id="KW-0547">Nucleotide-binding</keyword>
<evidence type="ECO:0000313" key="2">
    <source>
        <dbReference type="EMBL" id="OUQ35909.1"/>
    </source>
</evidence>
<keyword evidence="3" id="KW-1185">Reference proteome</keyword>
<dbReference type="InterPro" id="IPR002611">
    <property type="entry name" value="IstB_ATP-bd"/>
</dbReference>
<dbReference type="Pfam" id="PF01695">
    <property type="entry name" value="IstB_IS21"/>
    <property type="match status" value="1"/>
</dbReference>
<dbReference type="InterPro" id="IPR027417">
    <property type="entry name" value="P-loop_NTPase"/>
</dbReference>
<dbReference type="RefSeq" id="WP_087357208.1">
    <property type="nucleotide sequence ID" value="NZ_AP031415.1"/>
</dbReference>
<proteinExistence type="predicted"/>
<feature type="domain" description="AAA+ ATPase" evidence="1">
    <location>
        <begin position="157"/>
        <end position="267"/>
    </location>
</feature>
<dbReference type="SUPFAM" id="SSF52540">
    <property type="entry name" value="P-loop containing nucleoside triphosphate hydrolases"/>
    <property type="match status" value="1"/>
</dbReference>
<reference evidence="2 3" key="1">
    <citation type="journal article" date="2018" name="BMC Genomics">
        <title>Whole genome sequencing and function prediction of 133 gut anaerobes isolated from chicken caecum in pure cultures.</title>
        <authorList>
            <person name="Medvecky M."/>
            <person name="Cejkova D."/>
            <person name="Polansky O."/>
            <person name="Karasova D."/>
            <person name="Kubasova T."/>
            <person name="Cizek A."/>
            <person name="Rychlik I."/>
        </authorList>
    </citation>
    <scope>NUCLEOTIDE SEQUENCE [LARGE SCALE GENOMIC DNA]</scope>
    <source>
        <strain evidence="2 3">An13</strain>
    </source>
</reference>
<dbReference type="PANTHER" id="PTHR30050">
    <property type="entry name" value="CHROMOSOMAL REPLICATION INITIATOR PROTEIN DNAA"/>
    <property type="match status" value="1"/>
</dbReference>
<dbReference type="OrthoDB" id="61127at2"/>
<keyword evidence="2" id="KW-0067">ATP-binding</keyword>
<sequence length="298" mass="33991">MKSVADMIFQNDDIQKIKSESQYALLKEKNIQHFLKQNHLDASVMEDYWVEFLDYNDDFHICQSCQGLDYCPKETIGMQKMLSYNDGQIILELQSCPYGKAIEAKRQLLDHFVMSNVSQELMLTDLSSLKLVQDTQHLTPACQDALVQILKYSQTPTSQGLFLHGPMGSGKTTLLAGLMNSLAKKDKQIGFIHFPTYLIDLKASFSSGDNAYAMDKLLKVDYLLLDEIGEENITAWSRDEILLTILSYRLLNHLPTFFTSLYGYNELKKVYTLKKGDEIRANTIISKLKALSIEIMLD</sequence>
<name>A0A1Y4T135_9FIRM</name>
<organism evidence="2 3">
    <name type="scientific">Massilimicrobiota timonensis</name>
    <dbReference type="NCBI Taxonomy" id="1776392"/>
    <lineage>
        <taxon>Bacteria</taxon>
        <taxon>Bacillati</taxon>
        <taxon>Bacillota</taxon>
        <taxon>Erysipelotrichia</taxon>
        <taxon>Erysipelotrichales</taxon>
        <taxon>Erysipelotrichaceae</taxon>
        <taxon>Massilimicrobiota</taxon>
    </lineage>
</organism>
<comment type="caution">
    <text evidence="2">The sequence shown here is derived from an EMBL/GenBank/DDBJ whole genome shotgun (WGS) entry which is preliminary data.</text>
</comment>
<dbReference type="GO" id="GO:0005524">
    <property type="term" value="F:ATP binding"/>
    <property type="evidence" value="ECO:0007669"/>
    <property type="project" value="UniProtKB-KW"/>
</dbReference>
<dbReference type="PANTHER" id="PTHR30050:SF8">
    <property type="entry name" value="PRIMOSOMAL PROTEIN DNAI"/>
    <property type="match status" value="1"/>
</dbReference>
<dbReference type="GO" id="GO:0006260">
    <property type="term" value="P:DNA replication"/>
    <property type="evidence" value="ECO:0007669"/>
    <property type="project" value="TreeGrafter"/>
</dbReference>
<dbReference type="Proteomes" id="UP000195305">
    <property type="component" value="Unassembled WGS sequence"/>
</dbReference>